<keyword evidence="3 4" id="KW-0413">Isomerase</keyword>
<dbReference type="AlphaFoldDB" id="A0A1Y1VV42"/>
<dbReference type="GO" id="GO:0003723">
    <property type="term" value="F:RNA binding"/>
    <property type="evidence" value="ECO:0007669"/>
    <property type="project" value="InterPro"/>
</dbReference>
<dbReference type="InterPro" id="IPR020095">
    <property type="entry name" value="PsdUridine_synth_TruA_C"/>
</dbReference>
<dbReference type="Pfam" id="PF01416">
    <property type="entry name" value="PseudoU_synth_1"/>
    <property type="match status" value="1"/>
</dbReference>
<dbReference type="PANTHER" id="PTHR11142:SF5">
    <property type="entry name" value="TRNA PSEUDOURIDINE(38_39) SYNTHASE"/>
    <property type="match status" value="1"/>
</dbReference>
<dbReference type="InterPro" id="IPR001406">
    <property type="entry name" value="PsdUridine_synth_TruA"/>
</dbReference>
<dbReference type="EMBL" id="MCFG01000491">
    <property type="protein sequence ID" value="ORX64886.1"/>
    <property type="molecule type" value="Genomic_DNA"/>
</dbReference>
<accession>A0A1Y1VV42</accession>
<dbReference type="Gene3D" id="3.30.70.660">
    <property type="entry name" value="Pseudouridine synthase I, catalytic domain, C-terminal subdomain"/>
    <property type="match status" value="1"/>
</dbReference>
<proteinExistence type="inferred from homology"/>
<evidence type="ECO:0000256" key="2">
    <source>
        <dbReference type="ARBA" id="ARBA00022694"/>
    </source>
</evidence>
<dbReference type="GO" id="GO:1990481">
    <property type="term" value="P:mRNA pseudouridine synthesis"/>
    <property type="evidence" value="ECO:0007669"/>
    <property type="project" value="TreeGrafter"/>
</dbReference>
<dbReference type="SUPFAM" id="SSF55120">
    <property type="entry name" value="Pseudouridine synthase"/>
    <property type="match status" value="1"/>
</dbReference>
<dbReference type="OrthoDB" id="25767at2759"/>
<dbReference type="GO" id="GO:0005737">
    <property type="term" value="C:cytoplasm"/>
    <property type="evidence" value="ECO:0007669"/>
    <property type="project" value="TreeGrafter"/>
</dbReference>
<comment type="caution">
    <text evidence="6">The sequence shown here is derived from an EMBL/GenBank/DDBJ whole genome shotgun (WGS) entry which is preliminary data.</text>
</comment>
<evidence type="ECO:0000259" key="5">
    <source>
        <dbReference type="Pfam" id="PF01416"/>
    </source>
</evidence>
<sequence length="360" mass="42537">MDTVKYHKWTKEQLIEKIIAYEKELKISGKNKKKYVHKQRPFDITKYNQRPIALKIAYLGWNYYGYAAQDGENVETIESHLFKALHTAKLIKDRESCRYNRCGRTDKGVSAFCQIVSLCVRSNLPANHEDTEANVKQSQTEELAYCTILNRLLPPDIRIISWSPVDKNFNARFHCTYRTYKYFFPAQRLDIPLMQKAAKKLVGVHDFRNFCKIDPLYNSHYRRTVYTAEIYKMNHLEKNIKIPTKKSSPFEMYIFEVCGKAFLWHQVRFFMGILFLIGRHLEEPEIIDTLLDLSKHDNGKLGRPSYDLADEFPLVLVDTGYPEGTFQWRLEDYFGHDPIYNSKNFFLNVLNLWKKKQIKA</sequence>
<evidence type="ECO:0000256" key="3">
    <source>
        <dbReference type="ARBA" id="ARBA00023235"/>
    </source>
</evidence>
<dbReference type="InterPro" id="IPR020103">
    <property type="entry name" value="PsdUridine_synth_cat_dom_sf"/>
</dbReference>
<dbReference type="Proteomes" id="UP000193944">
    <property type="component" value="Unassembled WGS sequence"/>
</dbReference>
<comment type="similarity">
    <text evidence="1 4">Belongs to the tRNA pseudouridine synthase TruA family.</text>
</comment>
<evidence type="ECO:0000313" key="7">
    <source>
        <dbReference type="Proteomes" id="UP000193944"/>
    </source>
</evidence>
<protein>
    <recommendedName>
        <fullName evidence="4">tRNA pseudouridine synthase</fullName>
        <ecNumber evidence="4">5.4.99.12</ecNumber>
    </recommendedName>
</protein>
<feature type="domain" description="Pseudouridine synthase I TruA alpha/beta" evidence="5">
    <location>
        <begin position="197"/>
        <end position="322"/>
    </location>
</feature>
<dbReference type="NCBIfam" id="TIGR00071">
    <property type="entry name" value="hisT_truA"/>
    <property type="match status" value="1"/>
</dbReference>
<reference evidence="6 7" key="1">
    <citation type="submission" date="2016-08" db="EMBL/GenBank/DDBJ databases">
        <title>A Parts List for Fungal Cellulosomes Revealed by Comparative Genomics.</title>
        <authorList>
            <consortium name="DOE Joint Genome Institute"/>
            <person name="Haitjema C.H."/>
            <person name="Gilmore S.P."/>
            <person name="Henske J.K."/>
            <person name="Solomon K.V."/>
            <person name="De Groot R."/>
            <person name="Kuo A."/>
            <person name="Mondo S.J."/>
            <person name="Salamov A.A."/>
            <person name="Labutti K."/>
            <person name="Zhao Z."/>
            <person name="Chiniquy J."/>
            <person name="Barry K."/>
            <person name="Brewer H.M."/>
            <person name="Purvine S.O."/>
            <person name="Wright A.T."/>
            <person name="Boxma B."/>
            <person name="Van Alen T."/>
            <person name="Hackstein J.H."/>
            <person name="Baker S.E."/>
            <person name="Grigoriev I.V."/>
            <person name="O'Malley M.A."/>
        </authorList>
    </citation>
    <scope>NUCLEOTIDE SEQUENCE [LARGE SCALE GENOMIC DNA]</scope>
    <source>
        <strain evidence="6 7">S4</strain>
    </source>
</reference>
<keyword evidence="2 4" id="KW-0819">tRNA processing</keyword>
<comment type="catalytic activity">
    <reaction evidence="4">
        <text>uridine(38/39/40) in tRNA = pseudouridine(38/39/40) in tRNA</text>
        <dbReference type="Rhea" id="RHEA:22376"/>
        <dbReference type="Rhea" id="RHEA-COMP:10085"/>
        <dbReference type="Rhea" id="RHEA-COMP:10087"/>
        <dbReference type="ChEBI" id="CHEBI:65314"/>
        <dbReference type="ChEBI" id="CHEBI:65315"/>
        <dbReference type="EC" id="5.4.99.12"/>
    </reaction>
</comment>
<organism evidence="6 7">
    <name type="scientific">Anaeromyces robustus</name>
    <dbReference type="NCBI Taxonomy" id="1754192"/>
    <lineage>
        <taxon>Eukaryota</taxon>
        <taxon>Fungi</taxon>
        <taxon>Fungi incertae sedis</taxon>
        <taxon>Chytridiomycota</taxon>
        <taxon>Chytridiomycota incertae sedis</taxon>
        <taxon>Neocallimastigomycetes</taxon>
        <taxon>Neocallimastigales</taxon>
        <taxon>Neocallimastigaceae</taxon>
        <taxon>Anaeromyces</taxon>
    </lineage>
</organism>
<dbReference type="GO" id="GO:0160147">
    <property type="term" value="F:tRNA pseudouridine(38-40) synthase activity"/>
    <property type="evidence" value="ECO:0007669"/>
    <property type="project" value="UniProtKB-EC"/>
</dbReference>
<reference evidence="6 7" key="2">
    <citation type="submission" date="2016-08" db="EMBL/GenBank/DDBJ databases">
        <title>Pervasive Adenine N6-methylation of Active Genes in Fungi.</title>
        <authorList>
            <consortium name="DOE Joint Genome Institute"/>
            <person name="Mondo S.J."/>
            <person name="Dannebaum R.O."/>
            <person name="Kuo R.C."/>
            <person name="Labutti K."/>
            <person name="Haridas S."/>
            <person name="Kuo A."/>
            <person name="Salamov A."/>
            <person name="Ahrendt S.R."/>
            <person name="Lipzen A."/>
            <person name="Sullivan W."/>
            <person name="Andreopoulos W.B."/>
            <person name="Clum A."/>
            <person name="Lindquist E."/>
            <person name="Daum C."/>
            <person name="Ramamoorthy G.K."/>
            <person name="Gryganskyi A."/>
            <person name="Culley D."/>
            <person name="Magnuson J.K."/>
            <person name="James T.Y."/>
            <person name="O'Malley M.A."/>
            <person name="Stajich J.E."/>
            <person name="Spatafora J.W."/>
            <person name="Visel A."/>
            <person name="Grigoriev I.V."/>
        </authorList>
    </citation>
    <scope>NUCLEOTIDE SEQUENCE [LARGE SCALE GENOMIC DNA]</scope>
    <source>
        <strain evidence="6 7">S4</strain>
    </source>
</reference>
<evidence type="ECO:0000313" key="6">
    <source>
        <dbReference type="EMBL" id="ORX64886.1"/>
    </source>
</evidence>
<dbReference type="GO" id="GO:0005634">
    <property type="term" value="C:nucleus"/>
    <property type="evidence" value="ECO:0007669"/>
    <property type="project" value="TreeGrafter"/>
</dbReference>
<dbReference type="GO" id="GO:0031119">
    <property type="term" value="P:tRNA pseudouridine synthesis"/>
    <property type="evidence" value="ECO:0007669"/>
    <property type="project" value="TreeGrafter"/>
</dbReference>
<gene>
    <name evidence="6" type="ORF">BCR32DRAFT_238543</name>
</gene>
<dbReference type="EC" id="5.4.99.12" evidence="4"/>
<evidence type="ECO:0000256" key="4">
    <source>
        <dbReference type="RuleBase" id="RU003792"/>
    </source>
</evidence>
<name>A0A1Y1VV42_9FUNG</name>
<dbReference type="FunFam" id="3.30.70.580:FF:000007">
    <property type="entry name" value="tRNA pseudouridine synthase"/>
    <property type="match status" value="1"/>
</dbReference>
<dbReference type="STRING" id="1754192.A0A1Y1VV42"/>
<evidence type="ECO:0000256" key="1">
    <source>
        <dbReference type="ARBA" id="ARBA00009375"/>
    </source>
</evidence>
<dbReference type="InterPro" id="IPR020097">
    <property type="entry name" value="PsdUridine_synth_TruA_a/b_dom"/>
</dbReference>
<feature type="non-terminal residue" evidence="6">
    <location>
        <position position="360"/>
    </location>
</feature>
<dbReference type="HAMAP" id="MF_00171">
    <property type="entry name" value="TruA"/>
    <property type="match status" value="1"/>
</dbReference>
<keyword evidence="7" id="KW-1185">Reference proteome</keyword>
<dbReference type="InterPro" id="IPR020094">
    <property type="entry name" value="TruA/RsuA/RluB/E/F_N"/>
</dbReference>
<dbReference type="Gene3D" id="3.30.70.580">
    <property type="entry name" value="Pseudouridine synthase I, catalytic domain, N-terminal subdomain"/>
    <property type="match status" value="1"/>
</dbReference>
<dbReference type="PANTHER" id="PTHR11142">
    <property type="entry name" value="PSEUDOURIDYLATE SYNTHASE"/>
    <property type="match status" value="1"/>
</dbReference>